<keyword evidence="3" id="KW-0645">Protease</keyword>
<dbReference type="PANTHER" id="PTHR33209">
    <property type="entry name" value="PROTEASE 4"/>
    <property type="match status" value="1"/>
</dbReference>
<comment type="caution">
    <text evidence="9">The sequence shown here is derived from an EMBL/GenBank/DDBJ whole genome shotgun (WGS) entry which is preliminary data.</text>
</comment>
<dbReference type="GO" id="GO:0016020">
    <property type="term" value="C:membrane"/>
    <property type="evidence" value="ECO:0007669"/>
    <property type="project" value="UniProtKB-SubCell"/>
</dbReference>
<feature type="domain" description="Peptidase S49" evidence="8">
    <location>
        <begin position="367"/>
        <end position="518"/>
    </location>
</feature>
<dbReference type="SUPFAM" id="SSF52096">
    <property type="entry name" value="ClpP/crotonase"/>
    <property type="match status" value="2"/>
</dbReference>
<dbReference type="AlphaFoldDB" id="A0A9D2K9D1"/>
<evidence type="ECO:0000313" key="10">
    <source>
        <dbReference type="Proteomes" id="UP000824115"/>
    </source>
</evidence>
<proteinExistence type="inferred from homology"/>
<reference evidence="9" key="1">
    <citation type="journal article" date="2021" name="PeerJ">
        <title>Extensive microbial diversity within the chicken gut microbiome revealed by metagenomics and culture.</title>
        <authorList>
            <person name="Gilroy R."/>
            <person name="Ravi A."/>
            <person name="Getino M."/>
            <person name="Pursley I."/>
            <person name="Horton D.L."/>
            <person name="Alikhan N.F."/>
            <person name="Baker D."/>
            <person name="Gharbi K."/>
            <person name="Hall N."/>
            <person name="Watson M."/>
            <person name="Adriaenssens E.M."/>
            <person name="Foster-Nyarko E."/>
            <person name="Jarju S."/>
            <person name="Secka A."/>
            <person name="Antonio M."/>
            <person name="Oren A."/>
            <person name="Chaudhuri R.R."/>
            <person name="La Ragione R."/>
            <person name="Hildebrand F."/>
            <person name="Pallen M.J."/>
        </authorList>
    </citation>
    <scope>NUCLEOTIDE SEQUENCE</scope>
    <source>
        <strain evidence="9">Gambia16-554</strain>
    </source>
</reference>
<organism evidence="9 10">
    <name type="scientific">Candidatus Coprenecus stercoravium</name>
    <dbReference type="NCBI Taxonomy" id="2840735"/>
    <lineage>
        <taxon>Bacteria</taxon>
        <taxon>Pseudomonadati</taxon>
        <taxon>Bacteroidota</taxon>
        <taxon>Bacteroidia</taxon>
        <taxon>Bacteroidales</taxon>
        <taxon>Rikenellaceae</taxon>
        <taxon>Rikenellaceae incertae sedis</taxon>
        <taxon>Candidatus Coprenecus</taxon>
    </lineage>
</organism>
<dbReference type="Pfam" id="PF01343">
    <property type="entry name" value="Peptidase_S49"/>
    <property type="match status" value="2"/>
</dbReference>
<sequence length="582" mass="63504">MKFLKSLLAALIGSLIAFGLFFLLLFGIVGALMPAEEQVTVAPSSILKIDLGSTFGEQTVSDPIDLSGIVPYAGRTASIGILDAVRAIDYAASDPAVKFIYLTGCGQGSGLAYMEELRGALERFRSSGKPVIAYGDNFSFSGYYLASVADKIYADEFASNNILGISTTIIFLKDILERFGVEMQLIRHGKYKSAGEQFIANDISEANREQNQAMVDALWQAAAGSICQSRGISLQDLDRMVNNLELNTAQDMMDAGLLDEIVTVNGMEEKLTVLSGADKIKDVKMISLDKYIKARIKSNFKAKDKIAVIYADGQISPNGGEGITEDEFQPIIRDIRADSTIKAVVLRVNSPGGSVQPAEIIRTELELLRKEKPLIVSYGTMAASGGYWISAGADKIYSNNTTLTGSIGVFSMLPSLEKTFKDIAHVNPVTVRSHKHADMGSMTRTLDASEVKAFQDQVEIIYDHFINIVAEGRGLTPERVDEIAQGRVWCGNEALEIDLVNEIGGIRDAIDYAALSASLEDYRIVSYPKVQNNLEKIMEGIGQTGAAMQSLTDPEDLTRNLFESLKAEKGIYARVPFIYYFE</sequence>
<dbReference type="NCBIfam" id="TIGR00706">
    <property type="entry name" value="SppA_dom"/>
    <property type="match status" value="1"/>
</dbReference>
<dbReference type="GO" id="GO:0006465">
    <property type="term" value="P:signal peptide processing"/>
    <property type="evidence" value="ECO:0007669"/>
    <property type="project" value="InterPro"/>
</dbReference>
<evidence type="ECO:0000256" key="1">
    <source>
        <dbReference type="ARBA" id="ARBA00004370"/>
    </source>
</evidence>
<dbReference type="CDD" id="cd07018">
    <property type="entry name" value="S49_SppA_67K_type"/>
    <property type="match status" value="1"/>
</dbReference>
<dbReference type="InterPro" id="IPR047217">
    <property type="entry name" value="S49_SppA_67K_type_N"/>
</dbReference>
<evidence type="ECO:0000256" key="5">
    <source>
        <dbReference type="ARBA" id="ARBA00022825"/>
    </source>
</evidence>
<dbReference type="InterPro" id="IPR002142">
    <property type="entry name" value="Peptidase_S49"/>
</dbReference>
<evidence type="ECO:0000259" key="8">
    <source>
        <dbReference type="Pfam" id="PF01343"/>
    </source>
</evidence>
<name>A0A9D2K9D1_9BACT</name>
<accession>A0A9D2K9D1</accession>
<feature type="active site" description="Proton donor/acceptor" evidence="7">
    <location>
        <position position="192"/>
    </location>
</feature>
<dbReference type="PANTHER" id="PTHR33209:SF1">
    <property type="entry name" value="PEPTIDASE S49 DOMAIN-CONTAINING PROTEIN"/>
    <property type="match status" value="1"/>
</dbReference>
<dbReference type="InterPro" id="IPR004635">
    <property type="entry name" value="Pept_S49_SppA"/>
</dbReference>
<reference evidence="9" key="2">
    <citation type="submission" date="2021-04" db="EMBL/GenBank/DDBJ databases">
        <authorList>
            <person name="Gilroy R."/>
        </authorList>
    </citation>
    <scope>NUCLEOTIDE SEQUENCE</scope>
    <source>
        <strain evidence="9">Gambia16-554</strain>
    </source>
</reference>
<comment type="similarity">
    <text evidence="2">Belongs to the peptidase S49 family.</text>
</comment>
<keyword evidence="5" id="KW-0720">Serine protease</keyword>
<dbReference type="PIRSF" id="PIRSF001217">
    <property type="entry name" value="Protease_4_SppA"/>
    <property type="match status" value="1"/>
</dbReference>
<dbReference type="InterPro" id="IPR047272">
    <property type="entry name" value="S49_SppA_C"/>
</dbReference>
<keyword evidence="4" id="KW-0378">Hydrolase</keyword>
<feature type="active site" description="Nucleophile" evidence="7">
    <location>
        <position position="384"/>
    </location>
</feature>
<evidence type="ECO:0000256" key="7">
    <source>
        <dbReference type="PIRSR" id="PIRSR001217-1"/>
    </source>
</evidence>
<dbReference type="Gene3D" id="3.90.226.10">
    <property type="entry name" value="2-enoyl-CoA Hydratase, Chain A, domain 1"/>
    <property type="match status" value="2"/>
</dbReference>
<dbReference type="EMBL" id="DXAW01000026">
    <property type="protein sequence ID" value="HIZ85070.1"/>
    <property type="molecule type" value="Genomic_DNA"/>
</dbReference>
<dbReference type="CDD" id="cd07023">
    <property type="entry name" value="S49_Sppa_N_C"/>
    <property type="match status" value="1"/>
</dbReference>
<evidence type="ECO:0000256" key="6">
    <source>
        <dbReference type="ARBA" id="ARBA00023136"/>
    </source>
</evidence>
<dbReference type="InterPro" id="IPR004634">
    <property type="entry name" value="Pept_S49_pIV"/>
</dbReference>
<dbReference type="InterPro" id="IPR029045">
    <property type="entry name" value="ClpP/crotonase-like_dom_sf"/>
</dbReference>
<evidence type="ECO:0000313" key="9">
    <source>
        <dbReference type="EMBL" id="HIZ85070.1"/>
    </source>
</evidence>
<keyword evidence="6" id="KW-0472">Membrane</keyword>
<protein>
    <submittedName>
        <fullName evidence="9">Signal peptide peptidase SppA</fullName>
    </submittedName>
</protein>
<dbReference type="Gene3D" id="6.20.330.10">
    <property type="match status" value="1"/>
</dbReference>
<gene>
    <name evidence="9" type="primary">sppA</name>
    <name evidence="9" type="ORF">IAC04_01075</name>
</gene>
<evidence type="ECO:0000256" key="3">
    <source>
        <dbReference type="ARBA" id="ARBA00022670"/>
    </source>
</evidence>
<dbReference type="Proteomes" id="UP000824115">
    <property type="component" value="Unassembled WGS sequence"/>
</dbReference>
<comment type="subcellular location">
    <subcellularLocation>
        <location evidence="1">Membrane</location>
    </subcellularLocation>
</comment>
<dbReference type="GO" id="GO:0008236">
    <property type="term" value="F:serine-type peptidase activity"/>
    <property type="evidence" value="ECO:0007669"/>
    <property type="project" value="UniProtKB-KW"/>
</dbReference>
<evidence type="ECO:0000256" key="2">
    <source>
        <dbReference type="ARBA" id="ARBA00008683"/>
    </source>
</evidence>
<dbReference type="NCBIfam" id="TIGR00705">
    <property type="entry name" value="SppA_67K"/>
    <property type="match status" value="1"/>
</dbReference>
<evidence type="ECO:0000256" key="4">
    <source>
        <dbReference type="ARBA" id="ARBA00022801"/>
    </source>
</evidence>
<feature type="domain" description="Peptidase S49" evidence="8">
    <location>
        <begin position="124"/>
        <end position="273"/>
    </location>
</feature>